<proteinExistence type="predicted"/>
<organism evidence="1 2">
    <name type="scientific">Candidatus Accumulibacter phosphatis</name>
    <dbReference type="NCBI Taxonomy" id="327160"/>
    <lineage>
        <taxon>Bacteria</taxon>
        <taxon>Pseudomonadati</taxon>
        <taxon>Pseudomonadota</taxon>
        <taxon>Betaproteobacteria</taxon>
        <taxon>Candidatus Accumulibacter</taxon>
    </lineage>
</organism>
<accession>A0A084Y6X3</accession>
<dbReference type="EMBL" id="JDVG02000698">
    <property type="protein sequence ID" value="KFB70467.1"/>
    <property type="molecule type" value="Genomic_DNA"/>
</dbReference>
<sequence>MRPQGFDLVEEQRPAFRLGHHPAARLSGIGESAPDVPEQLAFDQIVGDGATVDRNERCAAARPRIVDGTRRQFLASSGLALDEYRRIASGKLGDVLQHLAEHRGFPYKNRGSISIFKPHLAPPLVALSGIVGRRSPCPSDCRQDIISGSSPPSPV</sequence>
<evidence type="ECO:0000313" key="2">
    <source>
        <dbReference type="Proteomes" id="UP000020077"/>
    </source>
</evidence>
<evidence type="ECO:0000313" key="1">
    <source>
        <dbReference type="EMBL" id="KFB70467.1"/>
    </source>
</evidence>
<dbReference type="AntiFam" id="ANF00077">
    <property type="entry name" value="Shadow ORF (opposite AtoC)"/>
</dbReference>
<reference evidence="1 2" key="1">
    <citation type="submission" date="2014-02" db="EMBL/GenBank/DDBJ databases">
        <title>Expanding our view of genomic diversity in Candidatus Accumulibacter clades.</title>
        <authorList>
            <person name="Skennerton C.T."/>
            <person name="Barr J.J."/>
            <person name="Slater F.R."/>
            <person name="Bond P.L."/>
            <person name="Tyson G.W."/>
        </authorList>
    </citation>
    <scope>NUCLEOTIDE SEQUENCE [LARGE SCALE GENOMIC DNA]</scope>
    <source>
        <strain evidence="2">BA-91</strain>
    </source>
</reference>
<comment type="caution">
    <text evidence="1">The sequence shown here is derived from an EMBL/GenBank/DDBJ whole genome shotgun (WGS) entry which is preliminary data.</text>
</comment>
<dbReference type="Proteomes" id="UP000020077">
    <property type="component" value="Unassembled WGS sequence"/>
</dbReference>
<dbReference type="AlphaFoldDB" id="A0A084Y6X3"/>
<gene>
    <name evidence="1" type="ORF">AW09_004436</name>
</gene>
<name>A0A084Y6X3_9PROT</name>
<protein>
    <submittedName>
        <fullName evidence="1">Uncharacterized protein</fullName>
    </submittedName>
</protein>